<name>A0A8H3TXQ9_9TREE</name>
<dbReference type="Proteomes" id="UP000620104">
    <property type="component" value="Unassembled WGS sequence"/>
</dbReference>
<evidence type="ECO:0000313" key="2">
    <source>
        <dbReference type="Proteomes" id="UP000620104"/>
    </source>
</evidence>
<organism evidence="1 2">
    <name type="scientific">Naganishia liquefaciens</name>
    <dbReference type="NCBI Taxonomy" id="104408"/>
    <lineage>
        <taxon>Eukaryota</taxon>
        <taxon>Fungi</taxon>
        <taxon>Dikarya</taxon>
        <taxon>Basidiomycota</taxon>
        <taxon>Agaricomycotina</taxon>
        <taxon>Tremellomycetes</taxon>
        <taxon>Filobasidiales</taxon>
        <taxon>Filobasidiaceae</taxon>
        <taxon>Naganishia</taxon>
    </lineage>
</organism>
<dbReference type="EMBL" id="BLZA01000046">
    <property type="protein sequence ID" value="GHJ89521.1"/>
    <property type="molecule type" value="Genomic_DNA"/>
</dbReference>
<gene>
    <name evidence="1" type="ORF">NliqN6_5923</name>
</gene>
<reference evidence="1" key="1">
    <citation type="submission" date="2020-07" db="EMBL/GenBank/DDBJ databases">
        <title>Draft Genome Sequence of a Deep-Sea Yeast, Naganishia (Cryptococcus) liquefaciens strain N6.</title>
        <authorList>
            <person name="Han Y.W."/>
            <person name="Kajitani R."/>
            <person name="Morimoto H."/>
            <person name="Parhat M."/>
            <person name="Tsubouchi H."/>
            <person name="Bakenova O."/>
            <person name="Ogata M."/>
            <person name="Argunhan B."/>
            <person name="Aoki R."/>
            <person name="Kajiwara S."/>
            <person name="Itoh T."/>
            <person name="Iwasaki H."/>
        </authorList>
    </citation>
    <scope>NUCLEOTIDE SEQUENCE</scope>
    <source>
        <strain evidence="1">N6</strain>
    </source>
</reference>
<dbReference type="AlphaFoldDB" id="A0A8H3TXQ9"/>
<keyword evidence="2" id="KW-1185">Reference proteome</keyword>
<dbReference type="OrthoDB" id="10256524at2759"/>
<sequence length="137" mass="14656">MFVISSWSLTTQQNLLRFLFCQTLSIGCFKAVLFCDFKPCFPDPSIAIRNNRASPSTALVKVTLTNGAVRLSTEPETPKLASGLGRVNLERSIKPSGNSEVAKASGLLEGRPLRTGGAADISVMIPGNMAPFKVTLV</sequence>
<accession>A0A8H3TXQ9</accession>
<comment type="caution">
    <text evidence="1">The sequence shown here is derived from an EMBL/GenBank/DDBJ whole genome shotgun (WGS) entry which is preliminary data.</text>
</comment>
<proteinExistence type="predicted"/>
<protein>
    <submittedName>
        <fullName evidence="1">Uncharacterized protein</fullName>
    </submittedName>
</protein>
<evidence type="ECO:0000313" key="1">
    <source>
        <dbReference type="EMBL" id="GHJ89521.1"/>
    </source>
</evidence>